<sequence length="95" mass="10435">MKDQFWPFAECWDGWRGVRIGSPVVVSSGWGPSQALEALGECLRRDDVGPLRSAKFRAGYMMERFSETGIFRSSMRTPRGCSAGTAPAVEAMGTE</sequence>
<dbReference type="EMBL" id="BAAASG010000014">
    <property type="protein sequence ID" value="GAA2507961.1"/>
    <property type="molecule type" value="Genomic_DNA"/>
</dbReference>
<accession>A0ABP6A3J9</accession>
<proteinExistence type="predicted"/>
<evidence type="ECO:0000256" key="1">
    <source>
        <dbReference type="SAM" id="MobiDB-lite"/>
    </source>
</evidence>
<name>A0ABP6A3J9_STRLO</name>
<reference evidence="3" key="1">
    <citation type="journal article" date="2019" name="Int. J. Syst. Evol. Microbiol.">
        <title>The Global Catalogue of Microorganisms (GCM) 10K type strain sequencing project: providing services to taxonomists for standard genome sequencing and annotation.</title>
        <authorList>
            <consortium name="The Broad Institute Genomics Platform"/>
            <consortium name="The Broad Institute Genome Sequencing Center for Infectious Disease"/>
            <person name="Wu L."/>
            <person name="Ma J."/>
        </authorList>
    </citation>
    <scope>NUCLEOTIDE SEQUENCE [LARGE SCALE GENOMIC DNA]</scope>
    <source>
        <strain evidence="3">JCM 4395</strain>
    </source>
</reference>
<dbReference type="Proteomes" id="UP001501777">
    <property type="component" value="Unassembled WGS sequence"/>
</dbReference>
<gene>
    <name evidence="2" type="ORF">GCM10010276_61450</name>
</gene>
<evidence type="ECO:0000313" key="3">
    <source>
        <dbReference type="Proteomes" id="UP001501777"/>
    </source>
</evidence>
<feature type="region of interest" description="Disordered" evidence="1">
    <location>
        <begin position="76"/>
        <end position="95"/>
    </location>
</feature>
<comment type="caution">
    <text evidence="2">The sequence shown here is derived from an EMBL/GenBank/DDBJ whole genome shotgun (WGS) entry which is preliminary data.</text>
</comment>
<keyword evidence="3" id="KW-1185">Reference proteome</keyword>
<protein>
    <submittedName>
        <fullName evidence="2">Uncharacterized protein</fullName>
    </submittedName>
</protein>
<organism evidence="2 3">
    <name type="scientific">Streptomyces longisporus</name>
    <dbReference type="NCBI Taxonomy" id="1948"/>
    <lineage>
        <taxon>Bacteria</taxon>
        <taxon>Bacillati</taxon>
        <taxon>Actinomycetota</taxon>
        <taxon>Actinomycetes</taxon>
        <taxon>Kitasatosporales</taxon>
        <taxon>Streptomycetaceae</taxon>
        <taxon>Streptomyces</taxon>
    </lineage>
</organism>
<evidence type="ECO:0000313" key="2">
    <source>
        <dbReference type="EMBL" id="GAA2507961.1"/>
    </source>
</evidence>